<dbReference type="InterPro" id="IPR027417">
    <property type="entry name" value="P-loop_NTPase"/>
</dbReference>
<dbReference type="Pfam" id="PF00270">
    <property type="entry name" value="DEAD"/>
    <property type="match status" value="1"/>
</dbReference>
<evidence type="ECO:0000313" key="3">
    <source>
        <dbReference type="Proteomes" id="UP000886523"/>
    </source>
</evidence>
<dbReference type="Proteomes" id="UP000886523">
    <property type="component" value="Unassembled WGS sequence"/>
</dbReference>
<dbReference type="OrthoDB" id="2680710at2759"/>
<dbReference type="InterPro" id="IPR011545">
    <property type="entry name" value="DEAD/DEAH_box_helicase_dom"/>
</dbReference>
<organism evidence="2 3">
    <name type="scientific">Hydnum rufescens UP504</name>
    <dbReference type="NCBI Taxonomy" id="1448309"/>
    <lineage>
        <taxon>Eukaryota</taxon>
        <taxon>Fungi</taxon>
        <taxon>Dikarya</taxon>
        <taxon>Basidiomycota</taxon>
        <taxon>Agaricomycotina</taxon>
        <taxon>Agaricomycetes</taxon>
        <taxon>Cantharellales</taxon>
        <taxon>Hydnaceae</taxon>
        <taxon>Hydnum</taxon>
    </lineage>
</organism>
<dbReference type="EMBL" id="MU128981">
    <property type="protein sequence ID" value="KAF9512862.1"/>
    <property type="molecule type" value="Genomic_DNA"/>
</dbReference>
<sequence length="163" mass="18123">MTNVFIGAPTGIGKTICTEFSLLRLWSKSDAPCAVCIEPYQDVVDQRVSEWRKKFGNLQGREEIVGLTGVTSADLRILEKGARVFVHPVSASGGPRFKRLALSRDFLLHPGFLFDTDFHISVFPSLVSHLLCSASRFPLFMSSPLEFPKYLASITNFVDEHSS</sequence>
<name>A0A9P6AVU6_9AGAM</name>
<feature type="domain" description="DEAD/DEAH-box helicase" evidence="1">
    <location>
        <begin position="3"/>
        <end position="78"/>
    </location>
</feature>
<accession>A0A9P6AVU6</accession>
<reference evidence="2" key="1">
    <citation type="journal article" date="2020" name="Nat. Commun.">
        <title>Large-scale genome sequencing of mycorrhizal fungi provides insights into the early evolution of symbiotic traits.</title>
        <authorList>
            <person name="Miyauchi S."/>
            <person name="Kiss E."/>
            <person name="Kuo A."/>
            <person name="Drula E."/>
            <person name="Kohler A."/>
            <person name="Sanchez-Garcia M."/>
            <person name="Morin E."/>
            <person name="Andreopoulos B."/>
            <person name="Barry K.W."/>
            <person name="Bonito G."/>
            <person name="Buee M."/>
            <person name="Carver A."/>
            <person name="Chen C."/>
            <person name="Cichocki N."/>
            <person name="Clum A."/>
            <person name="Culley D."/>
            <person name="Crous P.W."/>
            <person name="Fauchery L."/>
            <person name="Girlanda M."/>
            <person name="Hayes R.D."/>
            <person name="Keri Z."/>
            <person name="LaButti K."/>
            <person name="Lipzen A."/>
            <person name="Lombard V."/>
            <person name="Magnuson J."/>
            <person name="Maillard F."/>
            <person name="Murat C."/>
            <person name="Nolan M."/>
            <person name="Ohm R.A."/>
            <person name="Pangilinan J."/>
            <person name="Pereira M.F."/>
            <person name="Perotto S."/>
            <person name="Peter M."/>
            <person name="Pfister S."/>
            <person name="Riley R."/>
            <person name="Sitrit Y."/>
            <person name="Stielow J.B."/>
            <person name="Szollosi G."/>
            <person name="Zifcakova L."/>
            <person name="Stursova M."/>
            <person name="Spatafora J.W."/>
            <person name="Tedersoo L."/>
            <person name="Vaario L.M."/>
            <person name="Yamada A."/>
            <person name="Yan M."/>
            <person name="Wang P."/>
            <person name="Xu J."/>
            <person name="Bruns T."/>
            <person name="Baldrian P."/>
            <person name="Vilgalys R."/>
            <person name="Dunand C."/>
            <person name="Henrissat B."/>
            <person name="Grigoriev I.V."/>
            <person name="Hibbett D."/>
            <person name="Nagy L.G."/>
            <person name="Martin F.M."/>
        </authorList>
    </citation>
    <scope>NUCLEOTIDE SEQUENCE</scope>
    <source>
        <strain evidence="2">UP504</strain>
    </source>
</reference>
<dbReference type="GO" id="GO:0005524">
    <property type="term" value="F:ATP binding"/>
    <property type="evidence" value="ECO:0007669"/>
    <property type="project" value="InterPro"/>
</dbReference>
<proteinExistence type="predicted"/>
<keyword evidence="3" id="KW-1185">Reference proteome</keyword>
<protein>
    <recommendedName>
        <fullName evidence="1">DEAD/DEAH-box helicase domain-containing protein</fullName>
    </recommendedName>
</protein>
<evidence type="ECO:0000313" key="2">
    <source>
        <dbReference type="EMBL" id="KAF9512862.1"/>
    </source>
</evidence>
<dbReference type="AlphaFoldDB" id="A0A9P6AVU6"/>
<dbReference type="GO" id="GO:0003676">
    <property type="term" value="F:nucleic acid binding"/>
    <property type="evidence" value="ECO:0007669"/>
    <property type="project" value="InterPro"/>
</dbReference>
<comment type="caution">
    <text evidence="2">The sequence shown here is derived from an EMBL/GenBank/DDBJ whole genome shotgun (WGS) entry which is preliminary data.</text>
</comment>
<dbReference type="Gene3D" id="3.40.50.300">
    <property type="entry name" value="P-loop containing nucleotide triphosphate hydrolases"/>
    <property type="match status" value="1"/>
</dbReference>
<dbReference type="SUPFAM" id="SSF52540">
    <property type="entry name" value="P-loop containing nucleoside triphosphate hydrolases"/>
    <property type="match status" value="1"/>
</dbReference>
<evidence type="ECO:0000259" key="1">
    <source>
        <dbReference type="Pfam" id="PF00270"/>
    </source>
</evidence>
<gene>
    <name evidence="2" type="ORF">BS47DRAFT_1393885</name>
</gene>